<sequence length="198" mass="22488">MAEALQIVADERALDREQRARLHTAFLDEWNTWTNWRGDTFDLPGSWKADIDQLLRAGLRIDDLIELVDVAMAVKAKDTWKYFCGCCWRRLKQDVDCAAEIVSRAALSEEKLVTIWTNSQIAEHVQSSETYAGGLLGDDSISSAYCPHRQWGEGDCGDPVCQIERSEALSWMADSMNRKRKRDEAIMNELDELESADA</sequence>
<name>A0A7X5U5W1_9MYCO</name>
<keyword evidence="2" id="KW-1185">Reference proteome</keyword>
<protein>
    <submittedName>
        <fullName evidence="1">Uncharacterized protein</fullName>
    </submittedName>
</protein>
<comment type="caution">
    <text evidence="1">The sequence shown here is derived from an EMBL/GenBank/DDBJ whole genome shotgun (WGS) entry which is preliminary data.</text>
</comment>
<proteinExistence type="predicted"/>
<accession>A0A7X5U5W1</accession>
<evidence type="ECO:0000313" key="2">
    <source>
        <dbReference type="Proteomes" id="UP000547444"/>
    </source>
</evidence>
<dbReference type="AlphaFoldDB" id="A0A7X5U5W1"/>
<reference evidence="1 2" key="1">
    <citation type="submission" date="2020-03" db="EMBL/GenBank/DDBJ databases">
        <title>Sequencing the genomes of 1000 actinobacteria strains.</title>
        <authorList>
            <person name="Klenk H.-P."/>
        </authorList>
    </citation>
    <scope>NUCLEOTIDE SEQUENCE [LARGE SCALE GENOMIC DNA]</scope>
    <source>
        <strain evidence="1 2">DSM 44556</strain>
    </source>
</reference>
<evidence type="ECO:0000313" key="1">
    <source>
        <dbReference type="EMBL" id="NIH98929.1"/>
    </source>
</evidence>
<organism evidence="1 2">
    <name type="scientific">Mycolicibacterium fluoranthenivorans</name>
    <dbReference type="NCBI Taxonomy" id="258505"/>
    <lineage>
        <taxon>Bacteria</taxon>
        <taxon>Bacillati</taxon>
        <taxon>Actinomycetota</taxon>
        <taxon>Actinomycetes</taxon>
        <taxon>Mycobacteriales</taxon>
        <taxon>Mycobacteriaceae</taxon>
        <taxon>Mycolicibacterium</taxon>
    </lineage>
</organism>
<dbReference type="Proteomes" id="UP000547444">
    <property type="component" value="Unassembled WGS sequence"/>
</dbReference>
<dbReference type="RefSeq" id="WP_167164637.1">
    <property type="nucleotide sequence ID" value="NZ_JAANOW010000005.1"/>
</dbReference>
<gene>
    <name evidence="1" type="ORF">FHU31_005953</name>
</gene>
<dbReference type="EMBL" id="JAANOW010000005">
    <property type="protein sequence ID" value="NIH98929.1"/>
    <property type="molecule type" value="Genomic_DNA"/>
</dbReference>